<dbReference type="RefSeq" id="WP_126718454.1">
    <property type="nucleotide sequence ID" value="NZ_RWJF01000001.1"/>
</dbReference>
<dbReference type="PANTHER" id="PTHR33608:SF3">
    <property type="entry name" value="SLR2013 PROTEIN"/>
    <property type="match status" value="1"/>
</dbReference>
<evidence type="ECO:0000313" key="2">
    <source>
        <dbReference type="EMBL" id="RST30620.1"/>
    </source>
</evidence>
<dbReference type="PROSITE" id="PS51318">
    <property type="entry name" value="TAT"/>
    <property type="match status" value="1"/>
</dbReference>
<organism evidence="2 3">
    <name type="scientific">Sphingomonas ginkgonis</name>
    <dbReference type="NCBI Taxonomy" id="2315330"/>
    <lineage>
        <taxon>Bacteria</taxon>
        <taxon>Pseudomonadati</taxon>
        <taxon>Pseudomonadota</taxon>
        <taxon>Alphaproteobacteria</taxon>
        <taxon>Sphingomonadales</taxon>
        <taxon>Sphingomonadaceae</taxon>
        <taxon>Sphingomonas</taxon>
    </lineage>
</organism>
<dbReference type="Proteomes" id="UP000274661">
    <property type="component" value="Unassembled WGS sequence"/>
</dbReference>
<comment type="caution">
    <text evidence="2">The sequence shown here is derived from an EMBL/GenBank/DDBJ whole genome shotgun (WGS) entry which is preliminary data.</text>
</comment>
<dbReference type="OrthoDB" id="9776116at2"/>
<dbReference type="AlphaFoldDB" id="A0A3R9X7K2"/>
<sequence>MIYPTRRAVVLMALGALLALAVAAWSSGRWAMALVWPLVIVLLVGLDALKSRGPLAVALELPGSAYVGETRDATVDLRLGARADVAQLALAHSPVVEPLGSDRSEVGLAAGAASVRLPLAMLRRGTARIERLWLRWQGPLGLVWRQHEQAVDQPFPILPDLRPTQRLGATLFERYAVDGTMRQFTRGEGSDFDALVEFRPGMDRRAIDWKSSARATRLLARHYHGEKNNQIVFALDCGRQMSEPVAGLPRLDRMIAGILLTAWLALRLGDRVAINAFDSRPRVASGLVSGAGAFAEVQRLTASIDYGVDETNYTFALTDLNARLSRRSLVILFTEFTDRVSARFLLATVRLLIRTHLLLVVVLRDEELEAFVEARPDSADDVTRAITAAELIRDRQEVIAELRRLGVEVLEADHERVAPAIAEAYLEIKRRDRL</sequence>
<proteinExistence type="predicted"/>
<name>A0A3R9X7K2_9SPHN</name>
<dbReference type="Pfam" id="PF01882">
    <property type="entry name" value="DUF58"/>
    <property type="match status" value="1"/>
</dbReference>
<dbReference type="CDD" id="cd00198">
    <property type="entry name" value="vWFA"/>
    <property type="match status" value="1"/>
</dbReference>
<dbReference type="InterPro" id="IPR006311">
    <property type="entry name" value="TAT_signal"/>
</dbReference>
<keyword evidence="3" id="KW-1185">Reference proteome</keyword>
<protein>
    <submittedName>
        <fullName evidence="2">DUF58 domain-containing protein</fullName>
    </submittedName>
</protein>
<gene>
    <name evidence="2" type="ORF">HMF7854_07055</name>
</gene>
<evidence type="ECO:0000259" key="1">
    <source>
        <dbReference type="Pfam" id="PF01882"/>
    </source>
</evidence>
<dbReference type="InterPro" id="IPR002881">
    <property type="entry name" value="DUF58"/>
</dbReference>
<feature type="domain" description="DUF58" evidence="1">
    <location>
        <begin position="197"/>
        <end position="367"/>
    </location>
</feature>
<reference evidence="2 3" key="1">
    <citation type="submission" date="2018-12" db="EMBL/GenBank/DDBJ databases">
        <title>Sphingomonas sp. HMF7854 Genome sequencing and assembly.</title>
        <authorList>
            <person name="Cha I."/>
            <person name="Kang H."/>
            <person name="Kim H."/>
            <person name="Kang J."/>
            <person name="Joh K."/>
        </authorList>
    </citation>
    <scope>NUCLEOTIDE SEQUENCE [LARGE SCALE GENOMIC DNA]</scope>
    <source>
        <strain evidence="2 3">HMF7854</strain>
    </source>
</reference>
<dbReference type="SUPFAM" id="SSF53300">
    <property type="entry name" value="vWA-like"/>
    <property type="match status" value="1"/>
</dbReference>
<evidence type="ECO:0000313" key="3">
    <source>
        <dbReference type="Proteomes" id="UP000274661"/>
    </source>
</evidence>
<dbReference type="PANTHER" id="PTHR33608">
    <property type="entry name" value="BLL2464 PROTEIN"/>
    <property type="match status" value="1"/>
</dbReference>
<dbReference type="EMBL" id="RWJF01000001">
    <property type="protein sequence ID" value="RST30620.1"/>
    <property type="molecule type" value="Genomic_DNA"/>
</dbReference>
<dbReference type="InterPro" id="IPR036465">
    <property type="entry name" value="vWFA_dom_sf"/>
</dbReference>
<accession>A0A3R9X7K2</accession>